<dbReference type="CDD" id="cd03257">
    <property type="entry name" value="ABC_NikE_OppD_transporters"/>
    <property type="match status" value="1"/>
</dbReference>
<dbReference type="InterPro" id="IPR013563">
    <property type="entry name" value="Oligopep_ABC_C"/>
</dbReference>
<keyword evidence="2" id="KW-0813">Transport</keyword>
<dbReference type="GO" id="GO:0055085">
    <property type="term" value="P:transmembrane transport"/>
    <property type="evidence" value="ECO:0007669"/>
    <property type="project" value="UniProtKB-ARBA"/>
</dbReference>
<evidence type="ECO:0000313" key="8">
    <source>
        <dbReference type="Proteomes" id="UP001107961"/>
    </source>
</evidence>
<organism evidence="7 8">
    <name type="scientific">Alloalcanivorax xenomutans</name>
    <dbReference type="NCBI Taxonomy" id="1094342"/>
    <lineage>
        <taxon>Bacteria</taxon>
        <taxon>Pseudomonadati</taxon>
        <taxon>Pseudomonadota</taxon>
        <taxon>Gammaproteobacteria</taxon>
        <taxon>Oceanospirillales</taxon>
        <taxon>Alcanivoracaceae</taxon>
        <taxon>Alloalcanivorax</taxon>
    </lineage>
</organism>
<keyword evidence="4 7" id="KW-0067">ATP-binding</keyword>
<dbReference type="GeneID" id="94687688"/>
<dbReference type="GO" id="GO:0015833">
    <property type="term" value="P:peptide transport"/>
    <property type="evidence" value="ECO:0007669"/>
    <property type="project" value="InterPro"/>
</dbReference>
<dbReference type="Gene3D" id="3.40.50.300">
    <property type="entry name" value="P-loop containing nucleotide triphosphate hydrolases"/>
    <property type="match status" value="1"/>
</dbReference>
<proteinExistence type="inferred from homology"/>
<dbReference type="PANTHER" id="PTHR43776:SF7">
    <property type="entry name" value="D,D-DIPEPTIDE TRANSPORT ATP-BINDING PROTEIN DDPF-RELATED"/>
    <property type="match status" value="1"/>
</dbReference>
<comment type="caution">
    <text evidence="7">The sequence shown here is derived from an EMBL/GenBank/DDBJ whole genome shotgun (WGS) entry which is preliminary data.</text>
</comment>
<dbReference type="RefSeq" id="WP_022995715.1">
    <property type="nucleotide sequence ID" value="NZ_CBDDTQ010000006.1"/>
</dbReference>
<dbReference type="GO" id="GO:0016887">
    <property type="term" value="F:ATP hydrolysis activity"/>
    <property type="evidence" value="ECO:0007669"/>
    <property type="project" value="InterPro"/>
</dbReference>
<keyword evidence="3" id="KW-0547">Nucleotide-binding</keyword>
<evidence type="ECO:0000256" key="3">
    <source>
        <dbReference type="ARBA" id="ARBA00022741"/>
    </source>
</evidence>
<comment type="similarity">
    <text evidence="1">Belongs to the ABC transporter superfamily.</text>
</comment>
<dbReference type="PANTHER" id="PTHR43776">
    <property type="entry name" value="TRANSPORT ATP-BINDING PROTEIN"/>
    <property type="match status" value="1"/>
</dbReference>
<reference evidence="7" key="1">
    <citation type="submission" date="2022-01" db="EMBL/GenBank/DDBJ databases">
        <authorList>
            <person name="Karlyshev A.V."/>
            <person name="Jaspars M."/>
        </authorList>
    </citation>
    <scope>NUCLEOTIDE SEQUENCE</scope>
    <source>
        <strain evidence="7">AGSA3-2</strain>
    </source>
</reference>
<dbReference type="NCBIfam" id="TIGR01727">
    <property type="entry name" value="oligo_HPY"/>
    <property type="match status" value="1"/>
</dbReference>
<dbReference type="SMART" id="SM00382">
    <property type="entry name" value="AAA"/>
    <property type="match status" value="1"/>
</dbReference>
<evidence type="ECO:0000256" key="5">
    <source>
        <dbReference type="SAM" id="MobiDB-lite"/>
    </source>
</evidence>
<dbReference type="InterPro" id="IPR003593">
    <property type="entry name" value="AAA+_ATPase"/>
</dbReference>
<dbReference type="InterPro" id="IPR050319">
    <property type="entry name" value="ABC_transp_ATP-bind"/>
</dbReference>
<evidence type="ECO:0000256" key="4">
    <source>
        <dbReference type="ARBA" id="ARBA00022840"/>
    </source>
</evidence>
<evidence type="ECO:0000313" key="7">
    <source>
        <dbReference type="EMBL" id="MCE7510583.1"/>
    </source>
</evidence>
<protein>
    <submittedName>
        <fullName evidence="7">ATP-binding cassette domain-containing protein</fullName>
    </submittedName>
</protein>
<dbReference type="FunFam" id="3.40.50.300:FF:000016">
    <property type="entry name" value="Oligopeptide ABC transporter ATP-binding component"/>
    <property type="match status" value="1"/>
</dbReference>
<dbReference type="PROSITE" id="PS50893">
    <property type="entry name" value="ABC_TRANSPORTER_2"/>
    <property type="match status" value="1"/>
</dbReference>
<keyword evidence="8" id="KW-1185">Reference proteome</keyword>
<dbReference type="InterPro" id="IPR017871">
    <property type="entry name" value="ABC_transporter-like_CS"/>
</dbReference>
<dbReference type="PROSITE" id="PS00211">
    <property type="entry name" value="ABC_TRANSPORTER_1"/>
    <property type="match status" value="1"/>
</dbReference>
<evidence type="ECO:0000256" key="2">
    <source>
        <dbReference type="ARBA" id="ARBA00022448"/>
    </source>
</evidence>
<feature type="domain" description="ABC transporter" evidence="6">
    <location>
        <begin position="26"/>
        <end position="266"/>
    </location>
</feature>
<dbReference type="EMBL" id="JAJVKT010000026">
    <property type="protein sequence ID" value="MCE7510583.1"/>
    <property type="molecule type" value="Genomic_DNA"/>
</dbReference>
<dbReference type="AlphaFoldDB" id="A0A9Q3ZE99"/>
<dbReference type="GO" id="GO:0005524">
    <property type="term" value="F:ATP binding"/>
    <property type="evidence" value="ECO:0007669"/>
    <property type="project" value="UniProtKB-KW"/>
</dbReference>
<feature type="region of interest" description="Disordered" evidence="5">
    <location>
        <begin position="338"/>
        <end position="357"/>
    </location>
</feature>
<dbReference type="InterPro" id="IPR003439">
    <property type="entry name" value="ABC_transporter-like_ATP-bd"/>
</dbReference>
<dbReference type="InterPro" id="IPR027417">
    <property type="entry name" value="P-loop_NTPase"/>
</dbReference>
<name>A0A9Q3ZE99_9GAMM</name>
<feature type="compositionally biased region" description="Polar residues" evidence="5">
    <location>
        <begin position="345"/>
        <end position="357"/>
    </location>
</feature>
<sequence>MTHTDSHTDVTAPLLQVSGLKVHFPLRPGLFGKPAAMVKAVDGVDFTVHRGETLGLVGESGCGKSTTGLAVLRMTPLTEGRIVFDGEDISHPDAATTKRLRRKMQMVYQDPFGALNPRMRVLDIIGEPLRVHRLTRTRAEYRERVMDLLDRVGLKAEMADRYPHEFSGGQRQRIGIARALAADPSLIICDEPVSALDVSIQAQVINLLEDLQRDLGLTYLFVAHDLAVVRHLCHRIVVMYLGRVVEVADRERLYQAPRHPYTQALLGAIPIADPDPEVQARFNPSVDGEVPSPIDPPPGCPFHPRCPHATDLCRREAPRPIDVEDGHSVACHLHDPSRAAEMNHSEPSYQEQARNIA</sequence>
<dbReference type="Pfam" id="PF08352">
    <property type="entry name" value="oligo_HPY"/>
    <property type="match status" value="1"/>
</dbReference>
<evidence type="ECO:0000259" key="6">
    <source>
        <dbReference type="PROSITE" id="PS50893"/>
    </source>
</evidence>
<dbReference type="Pfam" id="PF00005">
    <property type="entry name" value="ABC_tran"/>
    <property type="match status" value="1"/>
</dbReference>
<dbReference type="SUPFAM" id="SSF52540">
    <property type="entry name" value="P-loop containing nucleoside triphosphate hydrolases"/>
    <property type="match status" value="1"/>
</dbReference>
<dbReference type="KEGG" id="axe:P40_15500"/>
<gene>
    <name evidence="7" type="ORF">LZG35_18250</name>
</gene>
<dbReference type="Proteomes" id="UP001107961">
    <property type="component" value="Unassembled WGS sequence"/>
</dbReference>
<accession>A0A9Q3ZE99</accession>
<evidence type="ECO:0000256" key="1">
    <source>
        <dbReference type="ARBA" id="ARBA00005417"/>
    </source>
</evidence>